<evidence type="ECO:0000313" key="4">
    <source>
        <dbReference type="Proteomes" id="UP000298416"/>
    </source>
</evidence>
<organism evidence="3">
    <name type="scientific">Salvia splendens</name>
    <name type="common">Scarlet sage</name>
    <dbReference type="NCBI Taxonomy" id="180675"/>
    <lineage>
        <taxon>Eukaryota</taxon>
        <taxon>Viridiplantae</taxon>
        <taxon>Streptophyta</taxon>
        <taxon>Embryophyta</taxon>
        <taxon>Tracheophyta</taxon>
        <taxon>Spermatophyta</taxon>
        <taxon>Magnoliopsida</taxon>
        <taxon>eudicotyledons</taxon>
        <taxon>Gunneridae</taxon>
        <taxon>Pentapetalae</taxon>
        <taxon>asterids</taxon>
        <taxon>lamiids</taxon>
        <taxon>Lamiales</taxon>
        <taxon>Lamiaceae</taxon>
        <taxon>Nepetoideae</taxon>
        <taxon>Mentheae</taxon>
        <taxon>Salviinae</taxon>
        <taxon>Salvia</taxon>
        <taxon>Salvia subgen. Calosphace</taxon>
        <taxon>core Calosphace</taxon>
    </lineage>
</organism>
<dbReference type="InterPro" id="IPR050481">
    <property type="entry name" value="UDP-glycosyltransf_plant"/>
</dbReference>
<dbReference type="SUPFAM" id="SSF53756">
    <property type="entry name" value="UDP-Glycosyltransferase/glycogen phosphorylase"/>
    <property type="match status" value="1"/>
</dbReference>
<dbReference type="PANTHER" id="PTHR48049">
    <property type="entry name" value="GLYCOSYLTRANSFERASE"/>
    <property type="match status" value="1"/>
</dbReference>
<dbReference type="FunFam" id="3.40.50.2000:FF:000037">
    <property type="entry name" value="Glycosyltransferase"/>
    <property type="match status" value="1"/>
</dbReference>
<evidence type="ECO:0008006" key="5">
    <source>
        <dbReference type="Google" id="ProtNLM"/>
    </source>
</evidence>
<protein>
    <recommendedName>
        <fullName evidence="5">Glycosyltransferase</fullName>
    </recommendedName>
</protein>
<dbReference type="PANTHER" id="PTHR48049:SF138">
    <property type="entry name" value="UDP-GLYCOSYLTRANSFERASE 91C1"/>
    <property type="match status" value="1"/>
</dbReference>
<dbReference type="OrthoDB" id="5835829at2759"/>
<dbReference type="Pfam" id="PF00201">
    <property type="entry name" value="UDPGT"/>
    <property type="match status" value="1"/>
</dbReference>
<dbReference type="CDD" id="cd03784">
    <property type="entry name" value="GT1_Gtf-like"/>
    <property type="match status" value="1"/>
</dbReference>
<dbReference type="Proteomes" id="UP000298416">
    <property type="component" value="Unassembled WGS sequence"/>
</dbReference>
<evidence type="ECO:0000313" key="3">
    <source>
        <dbReference type="EMBL" id="KAG6404516.1"/>
    </source>
</evidence>
<comment type="similarity">
    <text evidence="1">Belongs to the UDP-glycosyltransferase family.</text>
</comment>
<comment type="caution">
    <text evidence="3">The sequence shown here is derived from an EMBL/GenBank/DDBJ whole genome shotgun (WGS) entry which is preliminary data.</text>
</comment>
<reference evidence="3" key="2">
    <citation type="submission" date="2020-08" db="EMBL/GenBank/DDBJ databases">
        <title>Plant Genome Project.</title>
        <authorList>
            <person name="Zhang R.-G."/>
        </authorList>
    </citation>
    <scope>NUCLEOTIDE SEQUENCE</scope>
    <source>
        <strain evidence="3">Huo1</strain>
        <tissue evidence="3">Leaf</tissue>
    </source>
</reference>
<sequence>MEEQAKNLHIVMFPWLAIGHLKPFFELAKYLARKGHKITFISTPINLQKTAKLPRNLSHLIDPVAIPFPPVDHLPPNAESSLDVPHAMRKLLKVAFDMLQPKLRSYLENMRPKPDWIIYDFASHWLPRIAEELAIKRAYFSIFCAVFMAFLGPPSALLSEEHARVTAEDFTVVPEWLPASSGMAFRHYEMARYLEKDPNEDEYDSGMTDWTRFALTVNGSDIVIFKSCDEFETEWLETVRRLYQKPVFAVGVLPPGYEECVDDDTEWSRIREFLDLHKEGSLVYVAFGSEVVLTYKETQDLALGLEKCGSPFFWVLNKGYEKLPEGFGDRVRDRGAVYSKWAPQFKILGHVAVGGFLTHCGWSSAAEALGLGRVLILLPFMNDQGINCRLLEAKKVGIEIPRNEVDGAFTSDAVAETVRTALVGEEGRSVRENARKMKELFGSESRSNSYVDTLLHHMIQTNGF</sequence>
<keyword evidence="4" id="KW-1185">Reference proteome</keyword>
<evidence type="ECO:0000256" key="2">
    <source>
        <dbReference type="ARBA" id="ARBA00022679"/>
    </source>
</evidence>
<proteinExistence type="inferred from homology"/>
<dbReference type="InterPro" id="IPR002213">
    <property type="entry name" value="UDP_glucos_trans"/>
</dbReference>
<reference evidence="3" key="1">
    <citation type="submission" date="2018-01" db="EMBL/GenBank/DDBJ databases">
        <authorList>
            <person name="Mao J.F."/>
        </authorList>
    </citation>
    <scope>NUCLEOTIDE SEQUENCE</scope>
    <source>
        <strain evidence="3">Huo1</strain>
        <tissue evidence="3">Leaf</tissue>
    </source>
</reference>
<name>A0A8X8ZH06_SALSN</name>
<dbReference type="Gene3D" id="3.40.50.2000">
    <property type="entry name" value="Glycogen Phosphorylase B"/>
    <property type="match status" value="2"/>
</dbReference>
<dbReference type="GO" id="GO:0035251">
    <property type="term" value="F:UDP-glucosyltransferase activity"/>
    <property type="evidence" value="ECO:0007669"/>
    <property type="project" value="InterPro"/>
</dbReference>
<keyword evidence="2" id="KW-0808">Transferase</keyword>
<evidence type="ECO:0000256" key="1">
    <source>
        <dbReference type="ARBA" id="ARBA00009995"/>
    </source>
</evidence>
<dbReference type="AlphaFoldDB" id="A0A8X8ZH06"/>
<accession>A0A8X8ZH06</accession>
<gene>
    <name evidence="3" type="ORF">SASPL_136765</name>
</gene>
<dbReference type="EMBL" id="PNBA02000013">
    <property type="protein sequence ID" value="KAG6404516.1"/>
    <property type="molecule type" value="Genomic_DNA"/>
</dbReference>